<dbReference type="GO" id="GO:0016491">
    <property type="term" value="F:oxidoreductase activity"/>
    <property type="evidence" value="ECO:0007669"/>
    <property type="project" value="UniProtKB-KW"/>
</dbReference>
<accession>A0A109UXP6</accession>
<keyword evidence="3" id="KW-0472">Membrane</keyword>
<dbReference type="STRING" id="45286.A0A109UXP6"/>
<dbReference type="Pfam" id="PF00106">
    <property type="entry name" value="adh_short"/>
    <property type="match status" value="1"/>
</dbReference>
<evidence type="ECO:0000313" key="5">
    <source>
        <dbReference type="Proteomes" id="UP000243052"/>
    </source>
</evidence>
<comment type="similarity">
    <text evidence="1">Belongs to the short-chain dehydrogenases/reductases (SDR) family.</text>
</comment>
<proteinExistence type="inferred from homology"/>
<sequence>MPLNILGTALIEGPDKVPYLNQVIKYAPYAAVIGGLKYWFRGRLNTWERKLHGKVYIVTGATTQGMGTSVILEMARKGAQLIILVRTLDEWTSEWCEQIRAKTQNELIYVEQCDLADLHDVRKFATTWLDNSPPRRLDGCVIMSGNMEPVGWLWGRKRAQRRTSKDGLEIQIASNFAGVFHLLHLLQPSFKSQPPDRNVRIVVTTCFLQALGEVKVDDPLWQKEKYNKPLSFFSSSKLQLSLTMLELQRRLYKAMKENSKDGRSGKNVSVILVDPGVMRSISLRRVVSNGSVFLLLVLYCIILYPLLWIFTKSGYRGGQVILHALMTPELEEVNKEDPESVPYMVNCITMKYSRKEFQDLKLQKSLYDNTVQSILEVEKKVAIKRNINKKKV</sequence>
<keyword evidence="2" id="KW-0560">Oxidoreductase</keyword>
<dbReference type="SUPFAM" id="SSF51735">
    <property type="entry name" value="NAD(P)-binding Rossmann-fold domains"/>
    <property type="match status" value="1"/>
</dbReference>
<dbReference type="InterPro" id="IPR002347">
    <property type="entry name" value="SDR_fam"/>
</dbReference>
<evidence type="ECO:0000256" key="2">
    <source>
        <dbReference type="ARBA" id="ARBA00023002"/>
    </source>
</evidence>
<feature type="transmembrane region" description="Helical" evidence="3">
    <location>
        <begin position="286"/>
        <end position="310"/>
    </location>
</feature>
<dbReference type="AlphaFoldDB" id="A0A109UXP6"/>
<name>A0A109UXP6_9SACH</name>
<dbReference type="Proteomes" id="UP000243052">
    <property type="component" value="Chromosome ii"/>
</dbReference>
<dbReference type="OrthoDB" id="191979at2759"/>
<organism evidence="4 5">
    <name type="scientific">Eremothecium sinecaudum</name>
    <dbReference type="NCBI Taxonomy" id="45286"/>
    <lineage>
        <taxon>Eukaryota</taxon>
        <taxon>Fungi</taxon>
        <taxon>Dikarya</taxon>
        <taxon>Ascomycota</taxon>
        <taxon>Saccharomycotina</taxon>
        <taxon>Saccharomycetes</taxon>
        <taxon>Saccharomycetales</taxon>
        <taxon>Saccharomycetaceae</taxon>
        <taxon>Eremothecium</taxon>
    </lineage>
</organism>
<keyword evidence="3" id="KW-1133">Transmembrane helix</keyword>
<dbReference type="RefSeq" id="XP_017986411.1">
    <property type="nucleotide sequence ID" value="XM_018130922.1"/>
</dbReference>
<dbReference type="PANTHER" id="PTHR24320:SF285">
    <property type="entry name" value="RETINOL DEHYDROGENASE 14"/>
    <property type="match status" value="1"/>
</dbReference>
<dbReference type="GeneID" id="28721712"/>
<dbReference type="InterPro" id="IPR036291">
    <property type="entry name" value="NAD(P)-bd_dom_sf"/>
</dbReference>
<evidence type="ECO:0000313" key="4">
    <source>
        <dbReference type="EMBL" id="AMD19415.1"/>
    </source>
</evidence>
<dbReference type="EMBL" id="CP014242">
    <property type="protein sequence ID" value="AMD19415.1"/>
    <property type="molecule type" value="Genomic_DNA"/>
</dbReference>
<evidence type="ECO:0000256" key="1">
    <source>
        <dbReference type="ARBA" id="ARBA00006484"/>
    </source>
</evidence>
<protein>
    <submittedName>
        <fullName evidence="4">HBR514Cp</fullName>
    </submittedName>
</protein>
<gene>
    <name evidence="4" type="ORF">AW171_hschr21245</name>
</gene>
<reference evidence="4 5" key="1">
    <citation type="submission" date="2016-01" db="EMBL/GenBank/DDBJ databases">
        <title>Genome sequence of the yeast Holleya sinecauda.</title>
        <authorList>
            <person name="Dietrich F.S."/>
        </authorList>
    </citation>
    <scope>NUCLEOTIDE SEQUENCE [LARGE SCALE GENOMIC DNA]</scope>
    <source>
        <strain evidence="4 5">ATCC 58844</strain>
    </source>
</reference>
<keyword evidence="5" id="KW-1185">Reference proteome</keyword>
<keyword evidence="3" id="KW-0812">Transmembrane</keyword>
<dbReference type="PANTHER" id="PTHR24320">
    <property type="entry name" value="RETINOL DEHYDROGENASE"/>
    <property type="match status" value="1"/>
</dbReference>
<dbReference type="Gene3D" id="3.40.50.720">
    <property type="entry name" value="NAD(P)-binding Rossmann-like Domain"/>
    <property type="match status" value="1"/>
</dbReference>
<evidence type="ECO:0000256" key="3">
    <source>
        <dbReference type="SAM" id="Phobius"/>
    </source>
</evidence>